<gene>
    <name evidence="1" type="ORF">POCTA_138.1.T0190323</name>
</gene>
<accession>A0A8S1T6G4</accession>
<reference evidence="1" key="1">
    <citation type="submission" date="2021-01" db="EMBL/GenBank/DDBJ databases">
        <authorList>
            <consortium name="Genoscope - CEA"/>
            <person name="William W."/>
        </authorList>
    </citation>
    <scope>NUCLEOTIDE SEQUENCE</scope>
</reference>
<dbReference type="OrthoDB" id="10381536at2759"/>
<dbReference type="Proteomes" id="UP000683925">
    <property type="component" value="Unassembled WGS sequence"/>
</dbReference>
<protein>
    <submittedName>
        <fullName evidence="1">Uncharacterized protein</fullName>
    </submittedName>
</protein>
<proteinExistence type="predicted"/>
<dbReference type="AlphaFoldDB" id="A0A8S1T6G4"/>
<dbReference type="EMBL" id="CAJJDP010000019">
    <property type="protein sequence ID" value="CAD8147217.1"/>
    <property type="molecule type" value="Genomic_DNA"/>
</dbReference>
<keyword evidence="2" id="KW-1185">Reference proteome</keyword>
<sequence length="117" mass="13471">MIRILSQKPQKNSIVQKNTRKDIDKFYKLVLLLQDLENDLINLSDEHLVPLKSAAIENCKNKSTDKFNGKEISGKKSCKSKKLPCCQQEIQTLDEETHQFDLDILSSIIGDRKKLKQ</sequence>
<comment type="caution">
    <text evidence="1">The sequence shown here is derived from an EMBL/GenBank/DDBJ whole genome shotgun (WGS) entry which is preliminary data.</text>
</comment>
<evidence type="ECO:0000313" key="2">
    <source>
        <dbReference type="Proteomes" id="UP000683925"/>
    </source>
</evidence>
<name>A0A8S1T6G4_PAROT</name>
<evidence type="ECO:0000313" key="1">
    <source>
        <dbReference type="EMBL" id="CAD8147217.1"/>
    </source>
</evidence>
<organism evidence="1 2">
    <name type="scientific">Paramecium octaurelia</name>
    <dbReference type="NCBI Taxonomy" id="43137"/>
    <lineage>
        <taxon>Eukaryota</taxon>
        <taxon>Sar</taxon>
        <taxon>Alveolata</taxon>
        <taxon>Ciliophora</taxon>
        <taxon>Intramacronucleata</taxon>
        <taxon>Oligohymenophorea</taxon>
        <taxon>Peniculida</taxon>
        <taxon>Parameciidae</taxon>
        <taxon>Paramecium</taxon>
    </lineage>
</organism>
<dbReference type="OMA" id="SKKLPCC"/>